<feature type="signal peptide" evidence="1">
    <location>
        <begin position="1"/>
        <end position="21"/>
    </location>
</feature>
<evidence type="ECO:0000256" key="1">
    <source>
        <dbReference type="SAM" id="SignalP"/>
    </source>
</evidence>
<organism evidence="2">
    <name type="scientific">Eutreptiella gymnastica</name>
    <dbReference type="NCBI Taxonomy" id="73025"/>
    <lineage>
        <taxon>Eukaryota</taxon>
        <taxon>Discoba</taxon>
        <taxon>Euglenozoa</taxon>
        <taxon>Euglenida</taxon>
        <taxon>Spirocuta</taxon>
        <taxon>Euglenophyceae</taxon>
        <taxon>Eutreptiales</taxon>
        <taxon>Eutreptiaceae</taxon>
        <taxon>Eutreptiella</taxon>
    </lineage>
</organism>
<accession>A0A7S4C840</accession>
<evidence type="ECO:0008006" key="3">
    <source>
        <dbReference type="Google" id="ProtNLM"/>
    </source>
</evidence>
<evidence type="ECO:0000313" key="2">
    <source>
        <dbReference type="EMBL" id="CAE0789833.1"/>
    </source>
</evidence>
<dbReference type="EMBL" id="HBJA01003027">
    <property type="protein sequence ID" value="CAE0789833.1"/>
    <property type="molecule type" value="Transcribed_RNA"/>
</dbReference>
<sequence>MAAYGYAVLLHAAQCCCWCLCAQVPHSIPEPPCIRPSETDGAKKGFRSQQKKCDNLLLYFRLCTTGFSCPPVSLYGKPGMAVTTQPFASMQSQWRKKCCTAGNSECRKEVLSAWRVCLRTHPAQCTEHHLPKEHEKSRC</sequence>
<gene>
    <name evidence="2" type="ORF">EGYM00163_LOCUS947</name>
</gene>
<proteinExistence type="predicted"/>
<protein>
    <recommendedName>
        <fullName evidence="3">Secreted protein</fullName>
    </recommendedName>
</protein>
<reference evidence="2" key="1">
    <citation type="submission" date="2021-01" db="EMBL/GenBank/DDBJ databases">
        <authorList>
            <person name="Corre E."/>
            <person name="Pelletier E."/>
            <person name="Niang G."/>
            <person name="Scheremetjew M."/>
            <person name="Finn R."/>
            <person name="Kale V."/>
            <person name="Holt S."/>
            <person name="Cochrane G."/>
            <person name="Meng A."/>
            <person name="Brown T."/>
            <person name="Cohen L."/>
        </authorList>
    </citation>
    <scope>NUCLEOTIDE SEQUENCE</scope>
    <source>
        <strain evidence="2">CCMP1594</strain>
    </source>
</reference>
<keyword evidence="1" id="KW-0732">Signal</keyword>
<dbReference type="AlphaFoldDB" id="A0A7S4C840"/>
<feature type="chain" id="PRO_5031076177" description="Secreted protein" evidence="1">
    <location>
        <begin position="22"/>
        <end position="139"/>
    </location>
</feature>
<name>A0A7S4C840_9EUGL</name>